<evidence type="ECO:0000313" key="3">
    <source>
        <dbReference type="Proteomes" id="UP000177652"/>
    </source>
</evidence>
<protein>
    <submittedName>
        <fullName evidence="2">Uncharacterized protein</fullName>
    </submittedName>
</protein>
<keyword evidence="1" id="KW-0472">Membrane</keyword>
<feature type="transmembrane region" description="Helical" evidence="1">
    <location>
        <begin position="31"/>
        <end position="52"/>
    </location>
</feature>
<proteinExistence type="predicted"/>
<name>A0A1F6DXA8_9BACT</name>
<accession>A0A1F6DXA8</accession>
<dbReference type="EMBL" id="MFLK01000021">
    <property type="protein sequence ID" value="OGG66064.1"/>
    <property type="molecule type" value="Genomic_DNA"/>
</dbReference>
<sequence length="281" mass="30405">MEKERADRSVSFYVTDGYSVRLRPAPATQRGYSPIVVSAGISVLALLVVVGWQISASVRERTAATSYVASSSSPGASDRDIFAGTELASGTATTIGSGILDTIVSTYLSLHDRGLYTPEVGAKSAEELAKTSSVPVSFRTYTAADIPADADSSYARMLAYRHDLQVSLAPLLRNTQPEYEIFAYYVSTKDKKYLEKLQRIAQNYREAASSTALVVPPKEALGQHLDMLNSMNEFAAVLDAQIANVDDPLASAVLLRSYNNSEASVLSSFAALAKYYREKQS</sequence>
<dbReference type="AlphaFoldDB" id="A0A1F6DXA8"/>
<dbReference type="Proteomes" id="UP000177652">
    <property type="component" value="Unassembled WGS sequence"/>
</dbReference>
<keyword evidence="1" id="KW-1133">Transmembrane helix</keyword>
<gene>
    <name evidence="2" type="ORF">A3D71_03335</name>
</gene>
<evidence type="ECO:0000313" key="2">
    <source>
        <dbReference type="EMBL" id="OGG66064.1"/>
    </source>
</evidence>
<organism evidence="2 3">
    <name type="scientific">Candidatus Kaiserbacteria bacterium RIFCSPHIGHO2_02_FULL_55_20</name>
    <dbReference type="NCBI Taxonomy" id="1798497"/>
    <lineage>
        <taxon>Bacteria</taxon>
        <taxon>Candidatus Kaiseribacteriota</taxon>
    </lineage>
</organism>
<evidence type="ECO:0000256" key="1">
    <source>
        <dbReference type="SAM" id="Phobius"/>
    </source>
</evidence>
<keyword evidence="1" id="KW-0812">Transmembrane</keyword>
<reference evidence="2 3" key="1">
    <citation type="journal article" date="2016" name="Nat. Commun.">
        <title>Thousands of microbial genomes shed light on interconnected biogeochemical processes in an aquifer system.</title>
        <authorList>
            <person name="Anantharaman K."/>
            <person name="Brown C.T."/>
            <person name="Hug L.A."/>
            <person name="Sharon I."/>
            <person name="Castelle C.J."/>
            <person name="Probst A.J."/>
            <person name="Thomas B.C."/>
            <person name="Singh A."/>
            <person name="Wilkins M.J."/>
            <person name="Karaoz U."/>
            <person name="Brodie E.L."/>
            <person name="Williams K.H."/>
            <person name="Hubbard S.S."/>
            <person name="Banfield J.F."/>
        </authorList>
    </citation>
    <scope>NUCLEOTIDE SEQUENCE [LARGE SCALE GENOMIC DNA]</scope>
</reference>
<dbReference type="STRING" id="1798497.A3D71_03335"/>
<comment type="caution">
    <text evidence="2">The sequence shown here is derived from an EMBL/GenBank/DDBJ whole genome shotgun (WGS) entry which is preliminary data.</text>
</comment>